<proteinExistence type="inferred from homology"/>
<evidence type="ECO:0000256" key="2">
    <source>
        <dbReference type="ARBA" id="ARBA00007992"/>
    </source>
</evidence>
<feature type="transmembrane region" description="Helical" evidence="6">
    <location>
        <begin position="680"/>
        <end position="702"/>
    </location>
</feature>
<gene>
    <name evidence="8" type="ORF">B0T25DRAFT_513256</name>
</gene>
<dbReference type="EMBL" id="JAUIQD010000001">
    <property type="protein sequence ID" value="KAK3363197.1"/>
    <property type="molecule type" value="Genomic_DNA"/>
</dbReference>
<dbReference type="InterPro" id="IPR050562">
    <property type="entry name" value="FAD_mOase_fung"/>
</dbReference>
<evidence type="ECO:0000256" key="3">
    <source>
        <dbReference type="ARBA" id="ARBA00022630"/>
    </source>
</evidence>
<evidence type="ECO:0000256" key="1">
    <source>
        <dbReference type="ARBA" id="ARBA00001974"/>
    </source>
</evidence>
<dbReference type="Pfam" id="PF01494">
    <property type="entry name" value="FAD_binding_3"/>
    <property type="match status" value="1"/>
</dbReference>
<evidence type="ECO:0000256" key="6">
    <source>
        <dbReference type="SAM" id="Phobius"/>
    </source>
</evidence>
<keyword evidence="6" id="KW-0472">Membrane</keyword>
<reference evidence="8" key="2">
    <citation type="submission" date="2023-06" db="EMBL/GenBank/DDBJ databases">
        <authorList>
            <consortium name="Lawrence Berkeley National Laboratory"/>
            <person name="Haridas S."/>
            <person name="Hensen N."/>
            <person name="Bonometti L."/>
            <person name="Westerberg I."/>
            <person name="Brannstrom I.O."/>
            <person name="Guillou S."/>
            <person name="Cros-Aarteil S."/>
            <person name="Calhoun S."/>
            <person name="Kuo A."/>
            <person name="Mondo S."/>
            <person name="Pangilinan J."/>
            <person name="Riley R."/>
            <person name="Labutti K."/>
            <person name="Andreopoulos B."/>
            <person name="Lipzen A."/>
            <person name="Chen C."/>
            <person name="Yanf M."/>
            <person name="Daum C."/>
            <person name="Ng V."/>
            <person name="Clum A."/>
            <person name="Steindorff A."/>
            <person name="Ohm R."/>
            <person name="Martin F."/>
            <person name="Silar P."/>
            <person name="Natvig D."/>
            <person name="Lalanne C."/>
            <person name="Gautier V."/>
            <person name="Ament-Velasquez S.L."/>
            <person name="Kruys A."/>
            <person name="Hutchinson M.I."/>
            <person name="Powell A.J."/>
            <person name="Barry K."/>
            <person name="Miller A.N."/>
            <person name="Grigoriev I.V."/>
            <person name="Debuchy R."/>
            <person name="Gladieux P."/>
            <person name="Thoren M.H."/>
            <person name="Johannesson H."/>
        </authorList>
    </citation>
    <scope>NUCLEOTIDE SEQUENCE</scope>
    <source>
        <strain evidence="8">CBS 955.72</strain>
    </source>
</reference>
<dbReference type="Proteomes" id="UP001275084">
    <property type="component" value="Unassembled WGS sequence"/>
</dbReference>
<reference evidence="8" key="1">
    <citation type="journal article" date="2023" name="Mol. Phylogenet. Evol.">
        <title>Genome-scale phylogeny and comparative genomics of the fungal order Sordariales.</title>
        <authorList>
            <person name="Hensen N."/>
            <person name="Bonometti L."/>
            <person name="Westerberg I."/>
            <person name="Brannstrom I.O."/>
            <person name="Guillou S."/>
            <person name="Cros-Aarteil S."/>
            <person name="Calhoun S."/>
            <person name="Haridas S."/>
            <person name="Kuo A."/>
            <person name="Mondo S."/>
            <person name="Pangilinan J."/>
            <person name="Riley R."/>
            <person name="LaButti K."/>
            <person name="Andreopoulos B."/>
            <person name="Lipzen A."/>
            <person name="Chen C."/>
            <person name="Yan M."/>
            <person name="Daum C."/>
            <person name="Ng V."/>
            <person name="Clum A."/>
            <person name="Steindorff A."/>
            <person name="Ohm R.A."/>
            <person name="Martin F."/>
            <person name="Silar P."/>
            <person name="Natvig D.O."/>
            <person name="Lalanne C."/>
            <person name="Gautier V."/>
            <person name="Ament-Velasquez S.L."/>
            <person name="Kruys A."/>
            <person name="Hutchinson M.I."/>
            <person name="Powell A.J."/>
            <person name="Barry K."/>
            <person name="Miller A.N."/>
            <person name="Grigoriev I.V."/>
            <person name="Debuchy R."/>
            <person name="Gladieux P."/>
            <person name="Hiltunen Thoren M."/>
            <person name="Johannesson H."/>
        </authorList>
    </citation>
    <scope>NUCLEOTIDE SEQUENCE</scope>
    <source>
        <strain evidence="8">CBS 955.72</strain>
    </source>
</reference>
<keyword evidence="9" id="KW-1185">Reference proteome</keyword>
<protein>
    <submittedName>
        <fullName evidence="8">FAD binding domain protein</fullName>
    </submittedName>
</protein>
<name>A0AAJ0MJZ2_9PEZI</name>
<dbReference type="PANTHER" id="PTHR47356:SF2">
    <property type="entry name" value="FAD-BINDING DOMAIN-CONTAINING PROTEIN-RELATED"/>
    <property type="match status" value="1"/>
</dbReference>
<dbReference type="InterPro" id="IPR036188">
    <property type="entry name" value="FAD/NAD-bd_sf"/>
</dbReference>
<keyword evidence="5" id="KW-0560">Oxidoreductase</keyword>
<comment type="caution">
    <text evidence="8">The sequence shown here is derived from an EMBL/GenBank/DDBJ whole genome shotgun (WGS) entry which is preliminary data.</text>
</comment>
<comment type="cofactor">
    <cofactor evidence="1">
        <name>FAD</name>
        <dbReference type="ChEBI" id="CHEBI:57692"/>
    </cofactor>
</comment>
<dbReference type="GO" id="GO:0004497">
    <property type="term" value="F:monooxygenase activity"/>
    <property type="evidence" value="ECO:0007669"/>
    <property type="project" value="InterPro"/>
</dbReference>
<accession>A0AAJ0MJZ2</accession>
<comment type="similarity">
    <text evidence="2">Belongs to the paxM FAD-dependent monooxygenase family.</text>
</comment>
<dbReference type="GO" id="GO:0071949">
    <property type="term" value="F:FAD binding"/>
    <property type="evidence" value="ECO:0007669"/>
    <property type="project" value="InterPro"/>
</dbReference>
<keyword evidence="6" id="KW-0812">Transmembrane</keyword>
<dbReference type="PRINTS" id="PR00420">
    <property type="entry name" value="RNGMNOXGNASE"/>
</dbReference>
<feature type="transmembrane region" description="Helical" evidence="6">
    <location>
        <begin position="776"/>
        <end position="802"/>
    </location>
</feature>
<dbReference type="PANTHER" id="PTHR47356">
    <property type="entry name" value="FAD-DEPENDENT MONOOXYGENASE ASQG-RELATED"/>
    <property type="match status" value="1"/>
</dbReference>
<organism evidence="8 9">
    <name type="scientific">Lasiosphaeria hispida</name>
    <dbReference type="NCBI Taxonomy" id="260671"/>
    <lineage>
        <taxon>Eukaryota</taxon>
        <taxon>Fungi</taxon>
        <taxon>Dikarya</taxon>
        <taxon>Ascomycota</taxon>
        <taxon>Pezizomycotina</taxon>
        <taxon>Sordariomycetes</taxon>
        <taxon>Sordariomycetidae</taxon>
        <taxon>Sordariales</taxon>
        <taxon>Lasiosphaeriaceae</taxon>
        <taxon>Lasiosphaeria</taxon>
    </lineage>
</organism>
<feature type="transmembrane region" description="Helical" evidence="6">
    <location>
        <begin position="529"/>
        <end position="545"/>
    </location>
</feature>
<feature type="transmembrane region" description="Helical" evidence="6">
    <location>
        <begin position="607"/>
        <end position="630"/>
    </location>
</feature>
<feature type="domain" description="FAD-binding" evidence="7">
    <location>
        <begin position="8"/>
        <end position="344"/>
    </location>
</feature>
<feature type="transmembrane region" description="Helical" evidence="6">
    <location>
        <begin position="746"/>
        <end position="764"/>
    </location>
</feature>
<evidence type="ECO:0000313" key="8">
    <source>
        <dbReference type="EMBL" id="KAK3363197.1"/>
    </source>
</evidence>
<feature type="transmembrane region" description="Helical" evidence="6">
    <location>
        <begin position="565"/>
        <end position="586"/>
    </location>
</feature>
<keyword evidence="3" id="KW-0285">Flavoprotein</keyword>
<evidence type="ECO:0000256" key="4">
    <source>
        <dbReference type="ARBA" id="ARBA00022827"/>
    </source>
</evidence>
<evidence type="ECO:0000313" key="9">
    <source>
        <dbReference type="Proteomes" id="UP001275084"/>
    </source>
</evidence>
<evidence type="ECO:0000259" key="7">
    <source>
        <dbReference type="Pfam" id="PF01494"/>
    </source>
</evidence>
<dbReference type="AlphaFoldDB" id="A0AAJ0MJZ2"/>
<keyword evidence="4" id="KW-0274">FAD</keyword>
<sequence>MAEQRPFRVLIAGGGVAGLSLANALERGGVDFLLLERRNEIAPQAGASIGMLPNGCRILDQLGLYDELYSQTEPIQWAADRDNTGNLISRPSDFAKLNTARTGYDVSFGDRQILLQVLSNGIKDKSKVLLGKKIVDVEYHPDRVVVKCEDGTWYEGDILAGADGIYSKTREAVWGFAAEQEPEAVERDKQAITAEYQCLFGIANPTDGYAIGDVDYCYDKGRSCLLAVSKGGRTYYFIFQRLDKTIKGIENMPHYTRKDVEEYARAHGDMMLRPGIPFSKIWANTVSSNLVVLEEATFKVWTWGRIACLGDSVHKMTPNTGYGGNAAIESAAMLASKIKEMLNATDGIRPDENKIKACLESYQKGRQGRAGTVVWVSGQTTRLQALSHPLHRLFVSYCLPYLGDYLADTVSDMMVGATAIDYLPLPRRSALGTMPYNPTQGDGKEESKLVRLAIGLPFLVLFFFARKMIDPAQFVPIATEILQNRGRLPWGDTSVTGFFHLRWLDDLLAPLVIFFSPVMYGFDSVSPQAFLFLIDYGVVLAIWLIESVRRANKFTPAQLPLFFALIAQFVSIAAVSPLYYLLHYLLSPIEKFKATDMRLTRINYTKSVLPALMLAYYLPLYAAFFAPAFSTRLASIFAWQVFPVYLSLAASQVLSRFFFADTMGHDRIYSVKRDLLAIRLTIGVLAFHSAAAWAYTFLTAAACSPTAMLALFLPPAFSGENGAAVITTTTTTATNLVQFTGRFLRLDCAFLFANTFLWLAYLFWDVKHAGMLRLSWAWIILLAAIATAGVGPGATVGLGWLWREELLATRRHKEAVTVDKVREWSRRLGADRDEEDGNKSVNGGKK</sequence>
<dbReference type="Gene3D" id="3.50.50.60">
    <property type="entry name" value="FAD/NAD(P)-binding domain"/>
    <property type="match status" value="1"/>
</dbReference>
<evidence type="ECO:0000256" key="5">
    <source>
        <dbReference type="ARBA" id="ARBA00023002"/>
    </source>
</evidence>
<feature type="transmembrane region" description="Helical" evidence="6">
    <location>
        <begin position="636"/>
        <end position="659"/>
    </location>
</feature>
<dbReference type="SUPFAM" id="SSF51905">
    <property type="entry name" value="FAD/NAD(P)-binding domain"/>
    <property type="match status" value="1"/>
</dbReference>
<keyword evidence="6" id="KW-1133">Transmembrane helix</keyword>
<dbReference type="InterPro" id="IPR002938">
    <property type="entry name" value="FAD-bd"/>
</dbReference>